<feature type="transmembrane region" description="Helical" evidence="8">
    <location>
        <begin position="317"/>
        <end position="334"/>
    </location>
</feature>
<accession>A0A6J4SCX3</accession>
<keyword evidence="6 8" id="KW-1133">Transmembrane helix</keyword>
<keyword evidence="2" id="KW-1003">Cell membrane</keyword>
<evidence type="ECO:0000313" key="9">
    <source>
        <dbReference type="EMBL" id="CAA9490378.1"/>
    </source>
</evidence>
<evidence type="ECO:0000256" key="5">
    <source>
        <dbReference type="ARBA" id="ARBA00022692"/>
    </source>
</evidence>
<dbReference type="GO" id="GO:0009103">
    <property type="term" value="P:lipopolysaccharide biosynthetic process"/>
    <property type="evidence" value="ECO:0007669"/>
    <property type="project" value="UniProtKB-ARBA"/>
</dbReference>
<feature type="transmembrane region" description="Helical" evidence="8">
    <location>
        <begin position="154"/>
        <end position="173"/>
    </location>
</feature>
<dbReference type="InterPro" id="IPR050297">
    <property type="entry name" value="LipidA_mod_glycosyltrf_83"/>
</dbReference>
<dbReference type="PANTHER" id="PTHR33908">
    <property type="entry name" value="MANNOSYLTRANSFERASE YKCB-RELATED"/>
    <property type="match status" value="1"/>
</dbReference>
<dbReference type="EMBL" id="CADCVR010000042">
    <property type="protein sequence ID" value="CAA9490378.1"/>
    <property type="molecule type" value="Genomic_DNA"/>
</dbReference>
<evidence type="ECO:0000256" key="2">
    <source>
        <dbReference type="ARBA" id="ARBA00022475"/>
    </source>
</evidence>
<dbReference type="AlphaFoldDB" id="A0A6J4SCX3"/>
<dbReference type="GO" id="GO:0016763">
    <property type="term" value="F:pentosyltransferase activity"/>
    <property type="evidence" value="ECO:0007669"/>
    <property type="project" value="TreeGrafter"/>
</dbReference>
<evidence type="ECO:0000256" key="3">
    <source>
        <dbReference type="ARBA" id="ARBA00022676"/>
    </source>
</evidence>
<comment type="subcellular location">
    <subcellularLocation>
        <location evidence="1">Cell membrane</location>
        <topology evidence="1">Multi-pass membrane protein</topology>
    </subcellularLocation>
</comment>
<keyword evidence="5 8" id="KW-0812">Transmembrane</keyword>
<evidence type="ECO:0000256" key="4">
    <source>
        <dbReference type="ARBA" id="ARBA00022679"/>
    </source>
</evidence>
<reference evidence="9" key="1">
    <citation type="submission" date="2020-02" db="EMBL/GenBank/DDBJ databases">
        <authorList>
            <person name="Meier V. D."/>
        </authorList>
    </citation>
    <scope>NUCLEOTIDE SEQUENCE</scope>
    <source>
        <strain evidence="9">AVDCRST_MAG53</strain>
    </source>
</reference>
<feature type="transmembrane region" description="Helical" evidence="8">
    <location>
        <begin position="226"/>
        <end position="247"/>
    </location>
</feature>
<proteinExistence type="predicted"/>
<feature type="transmembrane region" description="Helical" evidence="8">
    <location>
        <begin position="354"/>
        <end position="380"/>
    </location>
</feature>
<feature type="transmembrane region" description="Helical" evidence="8">
    <location>
        <begin position="21"/>
        <end position="45"/>
    </location>
</feature>
<name>A0A6J4SCX3_9ACTN</name>
<protein>
    <submittedName>
        <fullName evidence="9">Uncharacterized protein</fullName>
    </submittedName>
</protein>
<evidence type="ECO:0000256" key="7">
    <source>
        <dbReference type="ARBA" id="ARBA00023136"/>
    </source>
</evidence>
<organism evidence="9">
    <name type="scientific">uncultured Solirubrobacteraceae bacterium</name>
    <dbReference type="NCBI Taxonomy" id="1162706"/>
    <lineage>
        <taxon>Bacteria</taxon>
        <taxon>Bacillati</taxon>
        <taxon>Actinomycetota</taxon>
        <taxon>Thermoleophilia</taxon>
        <taxon>Solirubrobacterales</taxon>
        <taxon>Solirubrobacteraceae</taxon>
        <taxon>environmental samples</taxon>
    </lineage>
</organism>
<evidence type="ECO:0000256" key="1">
    <source>
        <dbReference type="ARBA" id="ARBA00004651"/>
    </source>
</evidence>
<keyword evidence="3" id="KW-0328">Glycosyltransferase</keyword>
<keyword evidence="4" id="KW-0808">Transferase</keyword>
<dbReference type="PANTHER" id="PTHR33908:SF11">
    <property type="entry name" value="MEMBRANE PROTEIN"/>
    <property type="match status" value="1"/>
</dbReference>
<keyword evidence="7 8" id="KW-0472">Membrane</keyword>
<gene>
    <name evidence="9" type="ORF">AVDCRST_MAG53-1565</name>
</gene>
<sequence>MSSPALDRGRPRAVRLPVRPAVRALPVGVAVALALGGLVLVSVLLRTTALHAPFWIDEGLSVGIASHGFLDIPGVLRLDGSPPLYYMLLRVWMSIFGDGQATTHVLSLGFALVAIPVAYWAAAGTFGRRAGLFAAILAAVNPFLTYYAQETRMYALVSLLALVVAAALVRVFVFRRRAFLPLFSVALAALMYCHNWGLFLAVGTLAALVPAWRAARDRRAFLRDVVIAYGTVALLYAPWLPSLYFQALHTGAPWSRRPSVGDVFGPIAGILGGEPVPLALALAAGAGLATIVKVRGSDAAVVGQPTEVAASVRRTTAWVLIVLPLAALLVAWTASQVSPAFAVRYFAVFVGPVLLLAGVGLAHAGRLGLVALVIICVLWMDPRTKELESKSNVRLVAAKIKADVYPGDLVVSVHPEQTPVLHYYLPDGLRYADSISLVRDPLVFDWRDALERLREARPSRVLDSYVSSLRPGQTLVLVNPIVRGSRWRAPWTELVRKRSAQWQRQADRNPNLVRIGAQPRFGNRPLTRGVRATLYRKTAAPRDLAAERRARRALELAP</sequence>
<feature type="transmembrane region" description="Helical" evidence="8">
    <location>
        <begin position="101"/>
        <end position="123"/>
    </location>
</feature>
<evidence type="ECO:0000256" key="8">
    <source>
        <dbReference type="SAM" id="Phobius"/>
    </source>
</evidence>
<dbReference type="GO" id="GO:0005886">
    <property type="term" value="C:plasma membrane"/>
    <property type="evidence" value="ECO:0007669"/>
    <property type="project" value="UniProtKB-SubCell"/>
</dbReference>
<evidence type="ECO:0000256" key="6">
    <source>
        <dbReference type="ARBA" id="ARBA00022989"/>
    </source>
</evidence>
<feature type="transmembrane region" description="Helical" evidence="8">
    <location>
        <begin position="180"/>
        <end position="206"/>
    </location>
</feature>